<keyword evidence="2" id="KW-1185">Reference proteome</keyword>
<evidence type="ECO:0000313" key="1">
    <source>
        <dbReference type="EMBL" id="KAE9543378.1"/>
    </source>
</evidence>
<reference evidence="1 2" key="1">
    <citation type="submission" date="2019-08" db="EMBL/GenBank/DDBJ databases">
        <title>The genome of the soybean aphid Biotype 1, its phylome, world population structure and adaptation to the North American continent.</title>
        <authorList>
            <person name="Giordano R."/>
            <person name="Donthu R.K."/>
            <person name="Hernandez A.G."/>
            <person name="Wright C.L."/>
            <person name="Zimin A.V."/>
        </authorList>
    </citation>
    <scope>NUCLEOTIDE SEQUENCE [LARGE SCALE GENOMIC DNA]</scope>
    <source>
        <tissue evidence="1">Whole aphids</tissue>
    </source>
</reference>
<dbReference type="Proteomes" id="UP000475862">
    <property type="component" value="Unassembled WGS sequence"/>
</dbReference>
<organism evidence="1 2">
    <name type="scientific">Aphis glycines</name>
    <name type="common">Soybean aphid</name>
    <dbReference type="NCBI Taxonomy" id="307491"/>
    <lineage>
        <taxon>Eukaryota</taxon>
        <taxon>Metazoa</taxon>
        <taxon>Ecdysozoa</taxon>
        <taxon>Arthropoda</taxon>
        <taxon>Hexapoda</taxon>
        <taxon>Insecta</taxon>
        <taxon>Pterygota</taxon>
        <taxon>Neoptera</taxon>
        <taxon>Paraneoptera</taxon>
        <taxon>Hemiptera</taxon>
        <taxon>Sternorrhyncha</taxon>
        <taxon>Aphidomorpha</taxon>
        <taxon>Aphidoidea</taxon>
        <taxon>Aphididae</taxon>
        <taxon>Aphidini</taxon>
        <taxon>Aphis</taxon>
        <taxon>Aphis</taxon>
    </lineage>
</organism>
<sequence>MNVGEFAISANIRRKNSGDIFTYLDGGHSESKPKGLVQTLIWQNFNLSLSQVAVVIDLLPNGVYLRGVLNLPLTRSTFSFFLNLSNPGVNKCSVSIDNFDAMNRLGSMNRIEKLLVTCFENEMYFSSLFRITEITEFGYDKICINNLTQNFLSCQIKESVELENVSGGLIEDKTGVVIV</sequence>
<proteinExistence type="predicted"/>
<comment type="caution">
    <text evidence="1">The sequence shown here is derived from an EMBL/GenBank/DDBJ whole genome shotgun (WGS) entry which is preliminary data.</text>
</comment>
<dbReference type="AlphaFoldDB" id="A0A6G0U2N7"/>
<name>A0A6G0U2N7_APHGL</name>
<gene>
    <name evidence="1" type="ORF">AGLY_002178</name>
</gene>
<dbReference type="EMBL" id="VYZN01000008">
    <property type="protein sequence ID" value="KAE9543378.1"/>
    <property type="molecule type" value="Genomic_DNA"/>
</dbReference>
<evidence type="ECO:0000313" key="2">
    <source>
        <dbReference type="Proteomes" id="UP000475862"/>
    </source>
</evidence>
<protein>
    <submittedName>
        <fullName evidence="1">Uncharacterized protein</fullName>
    </submittedName>
</protein>
<accession>A0A6G0U2N7</accession>